<dbReference type="GO" id="GO:0004674">
    <property type="term" value="F:protein serine/threonine kinase activity"/>
    <property type="evidence" value="ECO:0007669"/>
    <property type="project" value="TreeGrafter"/>
</dbReference>
<dbReference type="EMBL" id="NEVM01000001">
    <property type="protein sequence ID" value="OZI37183.1"/>
    <property type="molecule type" value="Genomic_DNA"/>
</dbReference>
<evidence type="ECO:0000313" key="7">
    <source>
        <dbReference type="Proteomes" id="UP000216020"/>
    </source>
</evidence>
<dbReference type="InterPro" id="IPR052028">
    <property type="entry name" value="HipA_Ser/Thr_kinase"/>
</dbReference>
<dbReference type="GO" id="GO:0005829">
    <property type="term" value="C:cytosol"/>
    <property type="evidence" value="ECO:0007669"/>
    <property type="project" value="TreeGrafter"/>
</dbReference>
<keyword evidence="2" id="KW-0808">Transferase</keyword>
<protein>
    <submittedName>
        <fullName evidence="6">HipA domain protein</fullName>
    </submittedName>
</protein>
<name>A0A261SLJ9_9BORD</name>
<dbReference type="OrthoDB" id="9805913at2"/>
<evidence type="ECO:0000256" key="3">
    <source>
        <dbReference type="ARBA" id="ARBA00022777"/>
    </source>
</evidence>
<proteinExistence type="inferred from homology"/>
<keyword evidence="3" id="KW-0418">Kinase</keyword>
<reference evidence="7" key="1">
    <citation type="submission" date="2017-05" db="EMBL/GenBank/DDBJ databases">
        <title>Complete and WGS of Bordetella genogroups.</title>
        <authorList>
            <person name="Spilker T."/>
            <person name="Lipuma J."/>
        </authorList>
    </citation>
    <scope>NUCLEOTIDE SEQUENCE [LARGE SCALE GENOMIC DNA]</scope>
    <source>
        <strain evidence="7">AU16122</strain>
    </source>
</reference>
<feature type="domain" description="HipA N-terminal subdomain 1" evidence="5">
    <location>
        <begin position="9"/>
        <end position="90"/>
    </location>
</feature>
<gene>
    <name evidence="6" type="ORF">CAL29_01775</name>
</gene>
<dbReference type="PANTHER" id="PTHR37419:SF8">
    <property type="entry name" value="TOXIN YJJJ"/>
    <property type="match status" value="1"/>
</dbReference>
<organism evidence="6 7">
    <name type="scientific">Bordetella genomosp. 10</name>
    <dbReference type="NCBI Taxonomy" id="1416804"/>
    <lineage>
        <taxon>Bacteria</taxon>
        <taxon>Pseudomonadati</taxon>
        <taxon>Pseudomonadota</taxon>
        <taxon>Betaproteobacteria</taxon>
        <taxon>Burkholderiales</taxon>
        <taxon>Alcaligenaceae</taxon>
        <taxon>Bordetella</taxon>
    </lineage>
</organism>
<dbReference type="Pfam" id="PF13657">
    <property type="entry name" value="Couple_hipA"/>
    <property type="match status" value="1"/>
</dbReference>
<evidence type="ECO:0000313" key="6">
    <source>
        <dbReference type="EMBL" id="OZI37183.1"/>
    </source>
</evidence>
<dbReference type="InterPro" id="IPR012893">
    <property type="entry name" value="HipA-like_C"/>
</dbReference>
<comment type="caution">
    <text evidence="6">The sequence shown here is derived from an EMBL/GenBank/DDBJ whole genome shotgun (WGS) entry which is preliminary data.</text>
</comment>
<dbReference type="Pfam" id="PF07804">
    <property type="entry name" value="HipA_C"/>
    <property type="match status" value="1"/>
</dbReference>
<comment type="similarity">
    <text evidence="1">Belongs to the HipA Ser/Thr kinase family.</text>
</comment>
<dbReference type="InterPro" id="IPR017508">
    <property type="entry name" value="HipA_N1"/>
</dbReference>
<dbReference type="RefSeq" id="WP_094851290.1">
    <property type="nucleotide sequence ID" value="NZ_NEVM01000001.1"/>
</dbReference>
<evidence type="ECO:0000256" key="2">
    <source>
        <dbReference type="ARBA" id="ARBA00022679"/>
    </source>
</evidence>
<dbReference type="AlphaFoldDB" id="A0A261SLJ9"/>
<evidence type="ECO:0000259" key="4">
    <source>
        <dbReference type="Pfam" id="PF07804"/>
    </source>
</evidence>
<dbReference type="PANTHER" id="PTHR37419">
    <property type="entry name" value="SERINE/THREONINE-PROTEIN KINASE TOXIN HIPA"/>
    <property type="match status" value="1"/>
</dbReference>
<sequence>MSTLDNTLEVWLDDDQGPAHKVGTLAHDRGQIRFHYERDWLRDPRAFALDPDLSLDEHPFFPKPELGNFGIFLDSSPDRWGQTLMKRREALLAKDEQRPPRTLYAWDFLIGVQDLTRQGALRFRRPGTEEFLGDEKMAAPPVTTLRELEAVAYQLSNRRIDDLDALRKWLAVLVAPGASLGGARPKANFTETDGSLWIGKFPARDDDRDVGAWEYVVHQLAQEVGIDVPPAKLIKLNNDFHTFCVQRFDRANSSRRFYASAMTLLRKTQSEGTSYLELAQFIRAQGDAEHADADLEQLFRRVAFNVAVGNRDDHLRNHGFVLGKTGWRLAPAFDVNPNIDKAEHVLNIDDVDNRPSLETVLSTAAFYGLGDVQARRIMNEVVMVVDHWQDAARRMRISGADIDLTAGAFLANKA</sequence>
<evidence type="ECO:0000259" key="5">
    <source>
        <dbReference type="Pfam" id="PF13657"/>
    </source>
</evidence>
<accession>A0A261SLJ9</accession>
<keyword evidence="7" id="KW-1185">Reference proteome</keyword>
<dbReference type="Gene3D" id="1.10.1070.20">
    <property type="match status" value="1"/>
</dbReference>
<feature type="domain" description="HipA-like C-terminal" evidence="4">
    <location>
        <begin position="179"/>
        <end position="388"/>
    </location>
</feature>
<evidence type="ECO:0000256" key="1">
    <source>
        <dbReference type="ARBA" id="ARBA00010164"/>
    </source>
</evidence>
<dbReference type="Proteomes" id="UP000216020">
    <property type="component" value="Unassembled WGS sequence"/>
</dbReference>